<organism evidence="1 2">
    <name type="scientific">Panagrolaimus sp. PS1159</name>
    <dbReference type="NCBI Taxonomy" id="55785"/>
    <lineage>
        <taxon>Eukaryota</taxon>
        <taxon>Metazoa</taxon>
        <taxon>Ecdysozoa</taxon>
        <taxon>Nematoda</taxon>
        <taxon>Chromadorea</taxon>
        <taxon>Rhabditida</taxon>
        <taxon>Tylenchina</taxon>
        <taxon>Panagrolaimomorpha</taxon>
        <taxon>Panagrolaimoidea</taxon>
        <taxon>Panagrolaimidae</taxon>
        <taxon>Panagrolaimus</taxon>
    </lineage>
</organism>
<accession>A0AC35GJE2</accession>
<name>A0AC35GJE2_9BILA</name>
<reference evidence="2" key="1">
    <citation type="submission" date="2022-11" db="UniProtKB">
        <authorList>
            <consortium name="WormBaseParasite"/>
        </authorList>
    </citation>
    <scope>IDENTIFICATION</scope>
</reference>
<dbReference type="Proteomes" id="UP000887580">
    <property type="component" value="Unplaced"/>
</dbReference>
<dbReference type="WBParaSite" id="PS1159_v2.g5797.t1">
    <property type="protein sequence ID" value="PS1159_v2.g5797.t1"/>
    <property type="gene ID" value="PS1159_v2.g5797"/>
</dbReference>
<sequence>MQHWQFFQLVKIDIDQTGIKKPFYKYLTREEREKLAEKQGYETCSYEEWVQSEIVDENEEKIEEFITGHPFIYFITLVKDSVEDLKSIVTMGKFC</sequence>
<proteinExistence type="predicted"/>
<evidence type="ECO:0000313" key="2">
    <source>
        <dbReference type="WBParaSite" id="PS1159_v2.g5797.t1"/>
    </source>
</evidence>
<protein>
    <submittedName>
        <fullName evidence="2">Uncharacterized protein</fullName>
    </submittedName>
</protein>
<evidence type="ECO:0000313" key="1">
    <source>
        <dbReference type="Proteomes" id="UP000887580"/>
    </source>
</evidence>